<accession>A0A9X4L565</accession>
<dbReference type="RefSeq" id="WP_069818973.1">
    <property type="nucleotide sequence ID" value="NZ_JAMBPY010000008.1"/>
</dbReference>
<sequence>MTKKIYNLEEKRTQRPVLVVTDDKYRFVYDVIKIFKRRLHAIYSDKTKRFVDENEFFEEIDLLKKVKDNIVLAEKNNPRAVSDIMRLLETIADMLDMKIEVADIKQT</sequence>
<dbReference type="Proteomes" id="UP001152422">
    <property type="component" value="Unassembled WGS sequence"/>
</dbReference>
<evidence type="ECO:0000313" key="2">
    <source>
        <dbReference type="Proteomes" id="UP001152422"/>
    </source>
</evidence>
<dbReference type="AlphaFoldDB" id="A0A9X4L565"/>
<keyword evidence="2" id="KW-1185">Reference proteome</keyword>
<reference evidence="1" key="1">
    <citation type="submission" date="2022-05" db="EMBL/GenBank/DDBJ databases">
        <title>Comparative genomics of Staphylococcus equorum isolates.</title>
        <authorList>
            <person name="Luelf R.H."/>
        </authorList>
    </citation>
    <scope>NUCLEOTIDE SEQUENCE</scope>
    <source>
        <strain evidence="1">TMW 2.2497</strain>
    </source>
</reference>
<name>A0A9X4L565_9STAP</name>
<dbReference type="EMBL" id="JAMBQA010000008">
    <property type="protein sequence ID" value="MDG0846990.1"/>
    <property type="molecule type" value="Genomic_DNA"/>
</dbReference>
<comment type="caution">
    <text evidence="1">The sequence shown here is derived from an EMBL/GenBank/DDBJ whole genome shotgun (WGS) entry which is preliminary data.</text>
</comment>
<organism evidence="1 2">
    <name type="scientific">Staphylococcus equorum</name>
    <dbReference type="NCBI Taxonomy" id="246432"/>
    <lineage>
        <taxon>Bacteria</taxon>
        <taxon>Bacillati</taxon>
        <taxon>Bacillota</taxon>
        <taxon>Bacilli</taxon>
        <taxon>Bacillales</taxon>
        <taxon>Staphylococcaceae</taxon>
        <taxon>Staphylococcus</taxon>
    </lineage>
</organism>
<proteinExistence type="predicted"/>
<protein>
    <submittedName>
        <fullName evidence="1">Uncharacterized protein</fullName>
    </submittedName>
</protein>
<evidence type="ECO:0000313" key="1">
    <source>
        <dbReference type="EMBL" id="MDG0846990.1"/>
    </source>
</evidence>
<gene>
    <name evidence="1" type="ORF">M4L89_12205</name>
</gene>